<accession>A0A328B1S1</accession>
<evidence type="ECO:0000313" key="5">
    <source>
        <dbReference type="Proteomes" id="UP000249842"/>
    </source>
</evidence>
<dbReference type="InterPro" id="IPR009197">
    <property type="entry name" value="MlrC"/>
</dbReference>
<evidence type="ECO:0000313" key="4">
    <source>
        <dbReference type="EMBL" id="RAK60757.1"/>
    </source>
</evidence>
<protein>
    <recommendedName>
        <fullName evidence="1">Microcystinase C</fullName>
        <shortName evidence="1">MlrC</shortName>
    </recommendedName>
</protein>
<keyword evidence="1" id="KW-0479">Metal-binding</keyword>
<evidence type="ECO:0000259" key="2">
    <source>
        <dbReference type="Pfam" id="PF07171"/>
    </source>
</evidence>
<organism evidence="4 5">
    <name type="scientific">Phenylobacterium hankyongense</name>
    <dbReference type="NCBI Taxonomy" id="1813876"/>
    <lineage>
        <taxon>Bacteria</taxon>
        <taxon>Pseudomonadati</taxon>
        <taxon>Pseudomonadota</taxon>
        <taxon>Alphaproteobacteria</taxon>
        <taxon>Caulobacterales</taxon>
        <taxon>Caulobacteraceae</taxon>
        <taxon>Phenylobacterium</taxon>
    </lineage>
</organism>
<dbReference type="Proteomes" id="UP000249842">
    <property type="component" value="Unassembled WGS sequence"/>
</dbReference>
<dbReference type="InterPro" id="IPR010799">
    <property type="entry name" value="MlrC_C"/>
</dbReference>
<keyword evidence="1" id="KW-0378">Hydrolase</keyword>
<dbReference type="EMBL" id="QFYP01000001">
    <property type="protein sequence ID" value="RAK60757.1"/>
    <property type="molecule type" value="Genomic_DNA"/>
</dbReference>
<dbReference type="OrthoDB" id="9782658at2"/>
<dbReference type="AlphaFoldDB" id="A0A328B1S1"/>
<comment type="function">
    <text evidence="1">Involved in peptidolytic degradation of cyclic heptapeptide hepatotoxin microcystin (MC).</text>
</comment>
<keyword evidence="5" id="KW-1185">Reference proteome</keyword>
<keyword evidence="1" id="KW-0482">Metalloprotease</keyword>
<comment type="cofactor">
    <cofactor evidence="1">
        <name>Zn(2+)</name>
        <dbReference type="ChEBI" id="CHEBI:29105"/>
    </cofactor>
    <text evidence="1">Binds 1 zinc ion per subunit.</text>
</comment>
<dbReference type="GO" id="GO:0006508">
    <property type="term" value="P:proteolysis"/>
    <property type="evidence" value="ECO:0007669"/>
    <property type="project" value="UniProtKB-KW"/>
</dbReference>
<sequence>MTRVLLGGLFHETHTFVQDQTRLADFSIYRGADLLARRGDASPIDGFLTAADALGWDIVPAVAFDATPSGVVEHEAFEAFWQAFEAALVEALSDKLDGVFVSLHGAMVTSQLDDAEGELLARIRAVPGAQTLPVYGVIDFHTNLSDAMAQNADGLVCYRENPHIDAFERGRQGCELLARHLRTGRRPVTLVRRSPILLPPTGQGTADAPMRELELLARRLEAETPEVVAINVVAGFAFADVAFAGLAFTALVDGDTAAAERCLDALAELAWSLRHNGMPVEHELDQVLPTLAASEAGPILIVEPADNIGGGAPGDCTDVLRAFLRHELPNAAIAINDPDAVARLSSIAPGESLALEIGGKGSELDPGPVRLEVVLVSITDGRFQLEDRQSHLAVITGLNVDMGPTAVVRHRGLTLLLTSHKIAPFDLGQWRSQGLDPETFSFIGIKAAVGHRRAYDPIAAASYTVRTRGPCTSDLASLPYRKVRRPIFPLTSGDISQ</sequence>
<feature type="domain" description="Microcystin LR degradation protein MlrC C-terminal" evidence="2">
    <location>
        <begin position="301"/>
        <end position="482"/>
    </location>
</feature>
<evidence type="ECO:0000259" key="3">
    <source>
        <dbReference type="Pfam" id="PF07364"/>
    </source>
</evidence>
<dbReference type="InterPro" id="IPR015995">
    <property type="entry name" value="MlrC_N"/>
</dbReference>
<keyword evidence="1" id="KW-0645">Protease</keyword>
<evidence type="ECO:0000256" key="1">
    <source>
        <dbReference type="PIRNR" id="PIRNR012702"/>
    </source>
</evidence>
<dbReference type="GO" id="GO:0008237">
    <property type="term" value="F:metallopeptidase activity"/>
    <property type="evidence" value="ECO:0007669"/>
    <property type="project" value="UniProtKB-KW"/>
</dbReference>
<dbReference type="PIRSF" id="PIRSF012702">
    <property type="entry name" value="UCP012702"/>
    <property type="match status" value="1"/>
</dbReference>
<reference evidence="5" key="1">
    <citation type="submission" date="2018-05" db="EMBL/GenBank/DDBJ databases">
        <authorList>
            <person name="Li X."/>
        </authorList>
    </citation>
    <scope>NUCLEOTIDE SEQUENCE [LARGE SCALE GENOMIC DNA]</scope>
    <source>
        <strain evidence="5">HKS-05</strain>
    </source>
</reference>
<comment type="caution">
    <text evidence="4">The sequence shown here is derived from an EMBL/GenBank/DDBJ whole genome shotgun (WGS) entry which is preliminary data.</text>
</comment>
<dbReference type="Pfam" id="PF07364">
    <property type="entry name" value="DUF1485"/>
    <property type="match status" value="1"/>
</dbReference>
<gene>
    <name evidence="4" type="ORF">DJ021_13545</name>
</gene>
<dbReference type="Pfam" id="PF07171">
    <property type="entry name" value="MlrC_C"/>
    <property type="match status" value="1"/>
</dbReference>
<proteinExistence type="inferred from homology"/>
<name>A0A328B1S1_9CAUL</name>
<feature type="domain" description="Microcystin LR degradation protein MlrC N-terminal" evidence="3">
    <location>
        <begin position="3"/>
        <end position="288"/>
    </location>
</feature>
<dbReference type="RefSeq" id="WP_111458049.1">
    <property type="nucleotide sequence ID" value="NZ_QFYP01000001.1"/>
</dbReference>
<comment type="similarity">
    <text evidence="1">Belongs to the peptidase M81 family.</text>
</comment>
<dbReference type="GO" id="GO:0046872">
    <property type="term" value="F:metal ion binding"/>
    <property type="evidence" value="ECO:0007669"/>
    <property type="project" value="UniProtKB-KW"/>
</dbReference>